<keyword evidence="2" id="KW-0805">Transcription regulation</keyword>
<dbReference type="Pfam" id="PF13377">
    <property type="entry name" value="Peripla_BP_3"/>
    <property type="match status" value="1"/>
</dbReference>
<dbReference type="SUPFAM" id="SSF47413">
    <property type="entry name" value="lambda repressor-like DNA-binding domains"/>
    <property type="match status" value="1"/>
</dbReference>
<gene>
    <name evidence="7" type="ORF">CWI26_03495</name>
</gene>
<feature type="domain" description="HTH lacI-type" evidence="5">
    <location>
        <begin position="7"/>
        <end position="61"/>
    </location>
</feature>
<dbReference type="CDD" id="cd01392">
    <property type="entry name" value="HTH_LacI"/>
    <property type="match status" value="1"/>
</dbReference>
<accession>A0A2I5KMN1</accession>
<evidence type="ECO:0000256" key="4">
    <source>
        <dbReference type="ARBA" id="ARBA00023163"/>
    </source>
</evidence>
<dbReference type="InterPro" id="IPR010982">
    <property type="entry name" value="Lambda_DNA-bd_dom_sf"/>
</dbReference>
<evidence type="ECO:0000313" key="8">
    <source>
        <dbReference type="Proteomes" id="UP000231863"/>
    </source>
</evidence>
<dbReference type="Gene3D" id="1.10.260.40">
    <property type="entry name" value="lambda repressor-like DNA-binding domains"/>
    <property type="match status" value="1"/>
</dbReference>
<protein>
    <submittedName>
        <fullName evidence="7">LacI family transcriptional regulator</fullName>
    </submittedName>
</protein>
<dbReference type="GO" id="GO:0000976">
    <property type="term" value="F:transcription cis-regulatory region binding"/>
    <property type="evidence" value="ECO:0007669"/>
    <property type="project" value="TreeGrafter"/>
</dbReference>
<evidence type="ECO:0000259" key="5">
    <source>
        <dbReference type="PROSITE" id="PS50932"/>
    </source>
</evidence>
<evidence type="ECO:0000256" key="1">
    <source>
        <dbReference type="ARBA" id="ARBA00022491"/>
    </source>
</evidence>
<dbReference type="PANTHER" id="PTHR30146">
    <property type="entry name" value="LACI-RELATED TRANSCRIPTIONAL REPRESSOR"/>
    <property type="match status" value="1"/>
</dbReference>
<dbReference type="SMART" id="SM00354">
    <property type="entry name" value="HTH_LACI"/>
    <property type="match status" value="1"/>
</dbReference>
<dbReference type="InterPro" id="IPR001387">
    <property type="entry name" value="Cro/C1-type_HTH"/>
</dbReference>
<evidence type="ECO:0000259" key="6">
    <source>
        <dbReference type="PROSITE" id="PS50943"/>
    </source>
</evidence>
<dbReference type="Proteomes" id="UP000231863">
    <property type="component" value="Chromosome"/>
</dbReference>
<dbReference type="InterPro" id="IPR028082">
    <property type="entry name" value="Peripla_BP_I"/>
</dbReference>
<name>A0A2I5KMN1_STRSU</name>
<dbReference type="SUPFAM" id="SSF53822">
    <property type="entry name" value="Periplasmic binding protein-like I"/>
    <property type="match status" value="1"/>
</dbReference>
<sequence>MEHQKSITMKDVARLAGVSVGTVSRVINGKSGLKPVTLNKVNAAIAELNYVPDVYARGMKTSKTDTIALIIPTIWHPFFSEFAFYVETALSEINYKLLLCNTNGAKKDLEYITMLQQNKVDGIIAITYNPIEDYLASSIPFVSIDRSYSEKDIAWISSDNKRGGQLAAEKLLEKGCQVFAFVGSHNTTSNETKNRRRYFEKTVREAGKVCHIFDLEEPYEHFQEQLEQFLLRYADIDGIFTVNDYKALDTIAVLERIGKQVPEDIQIIGYDGIRYGEEREYPLSTIKQPLEDMARKAVEVLLSIIEGQPHASQIVLPISYIEGKTTK</sequence>
<dbReference type="PROSITE" id="PS50932">
    <property type="entry name" value="HTH_LACI_2"/>
    <property type="match status" value="1"/>
</dbReference>
<dbReference type="Pfam" id="PF00356">
    <property type="entry name" value="LacI"/>
    <property type="match status" value="1"/>
</dbReference>
<dbReference type="Gene3D" id="3.40.50.2300">
    <property type="match status" value="2"/>
</dbReference>
<dbReference type="PANTHER" id="PTHR30146:SF95">
    <property type="entry name" value="RIBOSE OPERON REPRESSOR"/>
    <property type="match status" value="1"/>
</dbReference>
<dbReference type="GO" id="GO:0003700">
    <property type="term" value="F:DNA-binding transcription factor activity"/>
    <property type="evidence" value="ECO:0007669"/>
    <property type="project" value="TreeGrafter"/>
</dbReference>
<dbReference type="PRINTS" id="PR00036">
    <property type="entry name" value="HTHLACI"/>
</dbReference>
<keyword evidence="3" id="KW-0238">DNA-binding</keyword>
<dbReference type="RefSeq" id="WP_100881215.1">
    <property type="nucleotide sequence ID" value="NZ_CP025043.1"/>
</dbReference>
<dbReference type="PROSITE" id="PS50943">
    <property type="entry name" value="HTH_CROC1"/>
    <property type="match status" value="1"/>
</dbReference>
<dbReference type="InterPro" id="IPR000843">
    <property type="entry name" value="HTH_LacI"/>
</dbReference>
<dbReference type="PROSITE" id="PS00356">
    <property type="entry name" value="HTH_LACI_1"/>
    <property type="match status" value="1"/>
</dbReference>
<reference evidence="7 8" key="1">
    <citation type="submission" date="2017-11" db="EMBL/GenBank/DDBJ databases">
        <title>Genome analysis of Streptococcus suis serotype chz stain ah681.</title>
        <authorList>
            <person name="Pan Z."/>
            <person name="Zhang Y."/>
            <person name="Ma J."/>
            <person name="Lu P."/>
            <person name="Zhu Y."/>
            <person name="Zhong X."/>
            <person name="Dong W."/>
            <person name="Lu C."/>
            <person name="Yao H."/>
        </authorList>
    </citation>
    <scope>NUCLEOTIDE SEQUENCE [LARGE SCALE GENOMIC DNA]</scope>
    <source>
        <strain evidence="7 8">AH681</strain>
    </source>
</reference>
<organism evidence="7 8">
    <name type="scientific">Streptococcus suis</name>
    <dbReference type="NCBI Taxonomy" id="1307"/>
    <lineage>
        <taxon>Bacteria</taxon>
        <taxon>Bacillati</taxon>
        <taxon>Bacillota</taxon>
        <taxon>Bacilli</taxon>
        <taxon>Lactobacillales</taxon>
        <taxon>Streptococcaceae</taxon>
        <taxon>Streptococcus</taxon>
    </lineage>
</organism>
<evidence type="ECO:0000256" key="2">
    <source>
        <dbReference type="ARBA" id="ARBA00023015"/>
    </source>
</evidence>
<evidence type="ECO:0000313" key="7">
    <source>
        <dbReference type="EMBL" id="AUA18619.1"/>
    </source>
</evidence>
<dbReference type="CDD" id="cd06291">
    <property type="entry name" value="PBP1_Qymf-like"/>
    <property type="match status" value="1"/>
</dbReference>
<evidence type="ECO:0000256" key="3">
    <source>
        <dbReference type="ARBA" id="ARBA00023125"/>
    </source>
</evidence>
<proteinExistence type="predicted"/>
<feature type="domain" description="HTH cro/C1-type" evidence="6">
    <location>
        <begin position="4"/>
        <end position="51"/>
    </location>
</feature>
<keyword evidence="1" id="KW-0678">Repressor</keyword>
<dbReference type="AlphaFoldDB" id="A0A2I5KMN1"/>
<keyword evidence="4" id="KW-0804">Transcription</keyword>
<dbReference type="InterPro" id="IPR046335">
    <property type="entry name" value="LacI/GalR-like_sensor"/>
</dbReference>
<dbReference type="EMBL" id="CP025043">
    <property type="protein sequence ID" value="AUA18619.1"/>
    <property type="molecule type" value="Genomic_DNA"/>
</dbReference>